<proteinExistence type="predicted"/>
<accession>A0A5J4YLZ1</accession>
<feature type="region of interest" description="Disordered" evidence="1">
    <location>
        <begin position="77"/>
        <end position="171"/>
    </location>
</feature>
<sequence>MVSACSMSLWCVRRQWLGTVVGAVGQTGACRWMRTSVLVMKDRSSGPTPLDLFRKHFVDKTVDDLQERANRAKASAEAVRLRRARKSAEAARPSTNEEDGRKRRLNVAAAEALDEDADEEDQVTFEQPEYDKRPIQPNFFPELDPKNQPRRRRGEYWEPRRGRDGDEDYTDCCEFDLRDLK</sequence>
<evidence type="ECO:0000313" key="2">
    <source>
        <dbReference type="EMBL" id="KAA8492165.1"/>
    </source>
</evidence>
<reference evidence="3" key="1">
    <citation type="journal article" date="2019" name="Nat. Commun.">
        <title>Expansion of phycobilisome linker gene families in mesophilic red algae.</title>
        <authorList>
            <person name="Lee J."/>
            <person name="Kim D."/>
            <person name="Bhattacharya D."/>
            <person name="Yoon H.S."/>
        </authorList>
    </citation>
    <scope>NUCLEOTIDE SEQUENCE [LARGE SCALE GENOMIC DNA]</scope>
    <source>
        <strain evidence="3">CCMP 1328</strain>
    </source>
</reference>
<name>A0A5J4YLZ1_PORPP</name>
<keyword evidence="3" id="KW-1185">Reference proteome</keyword>
<comment type="caution">
    <text evidence="2">The sequence shown here is derived from an EMBL/GenBank/DDBJ whole genome shotgun (WGS) entry which is preliminary data.</text>
</comment>
<dbReference type="Proteomes" id="UP000324585">
    <property type="component" value="Unassembled WGS sequence"/>
</dbReference>
<evidence type="ECO:0000256" key="1">
    <source>
        <dbReference type="SAM" id="MobiDB-lite"/>
    </source>
</evidence>
<evidence type="ECO:0000313" key="3">
    <source>
        <dbReference type="Proteomes" id="UP000324585"/>
    </source>
</evidence>
<gene>
    <name evidence="2" type="ORF">FVE85_3603</name>
</gene>
<protein>
    <submittedName>
        <fullName evidence="2">Uncharacterized protein</fullName>
    </submittedName>
</protein>
<dbReference type="AlphaFoldDB" id="A0A5J4YLZ1"/>
<feature type="compositionally biased region" description="Acidic residues" evidence="1">
    <location>
        <begin position="112"/>
        <end position="123"/>
    </location>
</feature>
<feature type="compositionally biased region" description="Basic and acidic residues" evidence="1">
    <location>
        <begin position="154"/>
        <end position="164"/>
    </location>
</feature>
<dbReference type="EMBL" id="VRMN01000010">
    <property type="protein sequence ID" value="KAA8492165.1"/>
    <property type="molecule type" value="Genomic_DNA"/>
</dbReference>
<organism evidence="2 3">
    <name type="scientific">Porphyridium purpureum</name>
    <name type="common">Red alga</name>
    <name type="synonym">Porphyridium cruentum</name>
    <dbReference type="NCBI Taxonomy" id="35688"/>
    <lineage>
        <taxon>Eukaryota</taxon>
        <taxon>Rhodophyta</taxon>
        <taxon>Bangiophyceae</taxon>
        <taxon>Porphyridiales</taxon>
        <taxon>Porphyridiaceae</taxon>
        <taxon>Porphyridium</taxon>
    </lineage>
</organism>